<feature type="non-terminal residue" evidence="1">
    <location>
        <position position="86"/>
    </location>
</feature>
<dbReference type="EMBL" id="UINC01076498">
    <property type="protein sequence ID" value="SVC15731.1"/>
    <property type="molecule type" value="Genomic_DNA"/>
</dbReference>
<gene>
    <name evidence="1" type="ORF">METZ01_LOCUS268585</name>
</gene>
<reference evidence="1" key="1">
    <citation type="submission" date="2018-05" db="EMBL/GenBank/DDBJ databases">
        <authorList>
            <person name="Lanie J.A."/>
            <person name="Ng W.-L."/>
            <person name="Kazmierczak K.M."/>
            <person name="Andrzejewski T.M."/>
            <person name="Davidsen T.M."/>
            <person name="Wayne K.J."/>
            <person name="Tettelin H."/>
            <person name="Glass J.I."/>
            <person name="Rusch D."/>
            <person name="Podicherti R."/>
            <person name="Tsui H.-C.T."/>
            <person name="Winkler M.E."/>
        </authorList>
    </citation>
    <scope>NUCLEOTIDE SEQUENCE</scope>
</reference>
<organism evidence="1">
    <name type="scientific">marine metagenome</name>
    <dbReference type="NCBI Taxonomy" id="408172"/>
    <lineage>
        <taxon>unclassified sequences</taxon>
        <taxon>metagenomes</taxon>
        <taxon>ecological metagenomes</taxon>
    </lineage>
</organism>
<protein>
    <submittedName>
        <fullName evidence="1">Uncharacterized protein</fullName>
    </submittedName>
</protein>
<accession>A0A382JZ34</accession>
<proteinExistence type="predicted"/>
<name>A0A382JZ34_9ZZZZ</name>
<dbReference type="AlphaFoldDB" id="A0A382JZ34"/>
<evidence type="ECO:0000313" key="1">
    <source>
        <dbReference type="EMBL" id="SVC15731.1"/>
    </source>
</evidence>
<sequence>MTALTALSLVFVLSNCASSASVNSSLPAILAAYFASPWQLDATTASCSNFACRFEMCTAAPTLAASESRAARVPREAPILRIQDGN</sequence>